<gene>
    <name evidence="1" type="ORF">MARPO_0031s0149</name>
</gene>
<organism evidence="1 2">
    <name type="scientific">Marchantia polymorpha</name>
    <name type="common">Common liverwort</name>
    <name type="synonym">Marchantia aquatica</name>
    <dbReference type="NCBI Taxonomy" id="3197"/>
    <lineage>
        <taxon>Eukaryota</taxon>
        <taxon>Viridiplantae</taxon>
        <taxon>Streptophyta</taxon>
        <taxon>Embryophyta</taxon>
        <taxon>Marchantiophyta</taxon>
        <taxon>Marchantiopsida</taxon>
        <taxon>Marchantiidae</taxon>
        <taxon>Marchantiales</taxon>
        <taxon>Marchantiaceae</taxon>
        <taxon>Marchantia</taxon>
    </lineage>
</organism>
<accession>A0A2R6X7V5</accession>
<dbReference type="EMBL" id="KZ772703">
    <property type="protein sequence ID" value="PTQ42184.1"/>
    <property type="molecule type" value="Genomic_DNA"/>
</dbReference>
<dbReference type="AlphaFoldDB" id="A0A2R6X7V5"/>
<proteinExistence type="predicted"/>
<evidence type="ECO:0000313" key="1">
    <source>
        <dbReference type="EMBL" id="PTQ42184.1"/>
    </source>
</evidence>
<dbReference type="Gramene" id="Mp2g04940.1">
    <property type="protein sequence ID" value="Mp2g04940.1.cds1"/>
    <property type="gene ID" value="Mp2g04940"/>
</dbReference>
<protein>
    <submittedName>
        <fullName evidence="1">Uncharacterized protein</fullName>
    </submittedName>
</protein>
<evidence type="ECO:0000313" key="2">
    <source>
        <dbReference type="Proteomes" id="UP000244005"/>
    </source>
</evidence>
<sequence length="83" mass="9393">MLLGSVCFCPWVINRLAWESSHSSHDSPPSKSLYLLVPKHPPLEFNFVLNQCTLSMKLLQFIYGLGVSLKTYTVQFHEISIGP</sequence>
<reference evidence="2" key="1">
    <citation type="journal article" date="2017" name="Cell">
        <title>Insights into land plant evolution garnered from the Marchantia polymorpha genome.</title>
        <authorList>
            <person name="Bowman J.L."/>
            <person name="Kohchi T."/>
            <person name="Yamato K.T."/>
            <person name="Jenkins J."/>
            <person name="Shu S."/>
            <person name="Ishizaki K."/>
            <person name="Yamaoka S."/>
            <person name="Nishihama R."/>
            <person name="Nakamura Y."/>
            <person name="Berger F."/>
            <person name="Adam C."/>
            <person name="Aki S.S."/>
            <person name="Althoff F."/>
            <person name="Araki T."/>
            <person name="Arteaga-Vazquez M.A."/>
            <person name="Balasubrmanian S."/>
            <person name="Barry K."/>
            <person name="Bauer D."/>
            <person name="Boehm C.R."/>
            <person name="Briginshaw L."/>
            <person name="Caballero-Perez J."/>
            <person name="Catarino B."/>
            <person name="Chen F."/>
            <person name="Chiyoda S."/>
            <person name="Chovatia M."/>
            <person name="Davies K.M."/>
            <person name="Delmans M."/>
            <person name="Demura T."/>
            <person name="Dierschke T."/>
            <person name="Dolan L."/>
            <person name="Dorantes-Acosta A.E."/>
            <person name="Eklund D.M."/>
            <person name="Florent S.N."/>
            <person name="Flores-Sandoval E."/>
            <person name="Fujiyama A."/>
            <person name="Fukuzawa H."/>
            <person name="Galik B."/>
            <person name="Grimanelli D."/>
            <person name="Grimwood J."/>
            <person name="Grossniklaus U."/>
            <person name="Hamada T."/>
            <person name="Haseloff J."/>
            <person name="Hetherington A.J."/>
            <person name="Higo A."/>
            <person name="Hirakawa Y."/>
            <person name="Hundley H.N."/>
            <person name="Ikeda Y."/>
            <person name="Inoue K."/>
            <person name="Inoue S.I."/>
            <person name="Ishida S."/>
            <person name="Jia Q."/>
            <person name="Kakita M."/>
            <person name="Kanazawa T."/>
            <person name="Kawai Y."/>
            <person name="Kawashima T."/>
            <person name="Kennedy M."/>
            <person name="Kinose K."/>
            <person name="Kinoshita T."/>
            <person name="Kohara Y."/>
            <person name="Koide E."/>
            <person name="Komatsu K."/>
            <person name="Kopischke S."/>
            <person name="Kubo M."/>
            <person name="Kyozuka J."/>
            <person name="Lagercrantz U."/>
            <person name="Lin S.S."/>
            <person name="Lindquist E."/>
            <person name="Lipzen A.M."/>
            <person name="Lu C.W."/>
            <person name="De Luna E."/>
            <person name="Martienssen R.A."/>
            <person name="Minamino N."/>
            <person name="Mizutani M."/>
            <person name="Mizutani M."/>
            <person name="Mochizuki N."/>
            <person name="Monte I."/>
            <person name="Mosher R."/>
            <person name="Nagasaki H."/>
            <person name="Nakagami H."/>
            <person name="Naramoto S."/>
            <person name="Nishitani K."/>
            <person name="Ohtani M."/>
            <person name="Okamoto T."/>
            <person name="Okumura M."/>
            <person name="Phillips J."/>
            <person name="Pollak B."/>
            <person name="Reinders A."/>
            <person name="Rovekamp M."/>
            <person name="Sano R."/>
            <person name="Sawa S."/>
            <person name="Schmid M.W."/>
            <person name="Shirakawa M."/>
            <person name="Solano R."/>
            <person name="Spunde A."/>
            <person name="Suetsugu N."/>
            <person name="Sugano S."/>
            <person name="Sugiyama A."/>
            <person name="Sun R."/>
            <person name="Suzuki Y."/>
            <person name="Takenaka M."/>
            <person name="Takezawa D."/>
            <person name="Tomogane H."/>
            <person name="Tsuzuki M."/>
            <person name="Ueda T."/>
            <person name="Umeda M."/>
            <person name="Ward J.M."/>
            <person name="Watanabe Y."/>
            <person name="Yazaki K."/>
            <person name="Yokoyama R."/>
            <person name="Yoshitake Y."/>
            <person name="Yotsui I."/>
            <person name="Zachgo S."/>
            <person name="Schmutz J."/>
        </authorList>
    </citation>
    <scope>NUCLEOTIDE SEQUENCE [LARGE SCALE GENOMIC DNA]</scope>
    <source>
        <strain evidence="2">Tak-1</strain>
    </source>
</reference>
<name>A0A2R6X7V5_MARPO</name>
<dbReference type="Proteomes" id="UP000244005">
    <property type="component" value="Unassembled WGS sequence"/>
</dbReference>
<keyword evidence="2" id="KW-1185">Reference proteome</keyword>